<dbReference type="AlphaFoldDB" id="A0A427YUX7"/>
<evidence type="ECO:0000313" key="2">
    <source>
        <dbReference type="EMBL" id="RSH94938.1"/>
    </source>
</evidence>
<gene>
    <name evidence="2" type="ORF">EHS25_000022</name>
</gene>
<evidence type="ECO:0000313" key="3">
    <source>
        <dbReference type="Proteomes" id="UP000279259"/>
    </source>
</evidence>
<dbReference type="InterPro" id="IPR032710">
    <property type="entry name" value="NTF2-like_dom_sf"/>
</dbReference>
<reference evidence="2 3" key="1">
    <citation type="submission" date="2018-11" db="EMBL/GenBank/DDBJ databases">
        <title>Genome sequence of Saitozyma podzolica DSM 27192.</title>
        <authorList>
            <person name="Aliyu H."/>
            <person name="Gorte O."/>
            <person name="Ochsenreither K."/>
        </authorList>
    </citation>
    <scope>NUCLEOTIDE SEQUENCE [LARGE SCALE GENOMIC DNA]</scope>
    <source>
        <strain evidence="2 3">DSM 27192</strain>
    </source>
</reference>
<sequence>MSLTVADRLDIGQLSQRYAWALDHGDYEGFADCFVASDGCVEIRSGQGDSSGVEKHQGRVRLMEFARKHYETTKLQLKHIICSELFEEVSPGLAHYKAQFICFRPGRRD</sequence>
<organism evidence="2 3">
    <name type="scientific">Saitozyma podzolica</name>
    <dbReference type="NCBI Taxonomy" id="1890683"/>
    <lineage>
        <taxon>Eukaryota</taxon>
        <taxon>Fungi</taxon>
        <taxon>Dikarya</taxon>
        <taxon>Basidiomycota</taxon>
        <taxon>Agaricomycotina</taxon>
        <taxon>Tremellomycetes</taxon>
        <taxon>Tremellales</taxon>
        <taxon>Trimorphomycetaceae</taxon>
        <taxon>Saitozyma</taxon>
    </lineage>
</organism>
<dbReference type="Pfam" id="PF13577">
    <property type="entry name" value="SnoaL_4"/>
    <property type="match status" value="1"/>
</dbReference>
<feature type="domain" description="SnoaL-like" evidence="1">
    <location>
        <begin position="5"/>
        <end position="81"/>
    </location>
</feature>
<accession>A0A427YUX7</accession>
<protein>
    <recommendedName>
        <fullName evidence="1">SnoaL-like domain-containing protein</fullName>
    </recommendedName>
</protein>
<dbReference type="EMBL" id="RSCD01000001">
    <property type="protein sequence ID" value="RSH94938.1"/>
    <property type="molecule type" value="Genomic_DNA"/>
</dbReference>
<dbReference type="InterPro" id="IPR037401">
    <property type="entry name" value="SnoaL-like"/>
</dbReference>
<proteinExistence type="predicted"/>
<comment type="caution">
    <text evidence="2">The sequence shown here is derived from an EMBL/GenBank/DDBJ whole genome shotgun (WGS) entry which is preliminary data.</text>
</comment>
<dbReference type="SUPFAM" id="SSF54427">
    <property type="entry name" value="NTF2-like"/>
    <property type="match status" value="1"/>
</dbReference>
<keyword evidence="3" id="KW-1185">Reference proteome</keyword>
<evidence type="ECO:0000259" key="1">
    <source>
        <dbReference type="Pfam" id="PF13577"/>
    </source>
</evidence>
<dbReference type="Gene3D" id="3.10.450.50">
    <property type="match status" value="1"/>
</dbReference>
<name>A0A427YUX7_9TREE</name>
<dbReference type="Proteomes" id="UP000279259">
    <property type="component" value="Unassembled WGS sequence"/>
</dbReference>